<dbReference type="Proteomes" id="UP000177208">
    <property type="component" value="Unassembled WGS sequence"/>
</dbReference>
<dbReference type="AlphaFoldDB" id="A0A1F7G8Y0"/>
<sequence length="603" mass="65436">MLSYYLKVIKKILGLAKKVLLVIVVFASIITLFSYFINKDKQKLHQSNFDPVKQNRKAIYEVIKDPELNKTREGKLAITVYRSLMCVTVGESCTDNPNDGDTRFQSSVFGYMSNLLTLPFSKPPASGVSWVYNGLADSGLVPKVRAAQGIGFAAISPLQPIWKIFRDATYVLLVLILVAIGFMIMFRMKINPQTVISIESALPRIIVALLLITFSFPIAGFMIDLMYVVMALTISILVPASAVQLDLAAIQNMYLTATPGVLIDELFPINENIIINTPLGSLLGGTGPIAEMIKSNGLVQMWTYIVGLTSIGYNFYAILPRILQTIFLLLSGVGAYIASNHVVKSLSTGGGLYAMLEDINIQAATFGLGVGGIISSFFGTITFIVLFVVIVMFFGVPLLIGLLVWFTILFLFFRIFFLLLSTYIKIVLFIIFSPLLLLFQAIPGRNAFGFWFRNLFGEILTFPLIATIILTGNIMISNISLVPSQVNVGPVTTYGKVYWAPPFLYGLNQTAFSFLIGLGIILLIPDLVKLVKELMGVKPLPISIGLGTYFGGAGAAVGGGLGLAGQYGSLAIAFPGLRTFGEKLGGKIGLGGLFRNPEGGGSR</sequence>
<proteinExistence type="predicted"/>
<comment type="caution">
    <text evidence="2">The sequence shown here is derived from an EMBL/GenBank/DDBJ whole genome shotgun (WGS) entry which is preliminary data.</text>
</comment>
<feature type="transmembrane region" description="Helical" evidence="1">
    <location>
        <begin position="20"/>
        <end position="37"/>
    </location>
</feature>
<evidence type="ECO:0000313" key="2">
    <source>
        <dbReference type="EMBL" id="OGK15349.1"/>
    </source>
</evidence>
<evidence type="ECO:0000313" key="3">
    <source>
        <dbReference type="Proteomes" id="UP000177208"/>
    </source>
</evidence>
<organism evidence="2 3">
    <name type="scientific">Candidatus Roizmanbacteria bacterium RIFCSPHIGHO2_01_FULL_39_12c</name>
    <dbReference type="NCBI Taxonomy" id="1802031"/>
    <lineage>
        <taxon>Bacteria</taxon>
        <taxon>Candidatus Roizmaniibacteriota</taxon>
    </lineage>
</organism>
<feature type="transmembrane region" description="Helical" evidence="1">
    <location>
        <begin position="168"/>
        <end position="188"/>
    </location>
</feature>
<feature type="transmembrane region" description="Helical" evidence="1">
    <location>
        <begin position="225"/>
        <end position="245"/>
    </location>
</feature>
<reference evidence="2 3" key="1">
    <citation type="journal article" date="2016" name="Nat. Commun.">
        <title>Thousands of microbial genomes shed light on interconnected biogeochemical processes in an aquifer system.</title>
        <authorList>
            <person name="Anantharaman K."/>
            <person name="Brown C.T."/>
            <person name="Hug L.A."/>
            <person name="Sharon I."/>
            <person name="Castelle C.J."/>
            <person name="Probst A.J."/>
            <person name="Thomas B.C."/>
            <person name="Singh A."/>
            <person name="Wilkins M.J."/>
            <person name="Karaoz U."/>
            <person name="Brodie E.L."/>
            <person name="Williams K.H."/>
            <person name="Hubbard S.S."/>
            <person name="Banfield J.F."/>
        </authorList>
    </citation>
    <scope>NUCLEOTIDE SEQUENCE [LARGE SCALE GENOMIC DNA]</scope>
</reference>
<keyword evidence="1" id="KW-0812">Transmembrane</keyword>
<feature type="transmembrane region" description="Helical" evidence="1">
    <location>
        <begin position="398"/>
        <end position="417"/>
    </location>
</feature>
<feature type="transmembrane region" description="Helical" evidence="1">
    <location>
        <begin position="455"/>
        <end position="476"/>
    </location>
</feature>
<evidence type="ECO:0000256" key="1">
    <source>
        <dbReference type="SAM" id="Phobius"/>
    </source>
</evidence>
<name>A0A1F7G8Y0_9BACT</name>
<keyword evidence="1" id="KW-0472">Membrane</keyword>
<feature type="transmembrane region" description="Helical" evidence="1">
    <location>
        <begin position="200"/>
        <end position="218"/>
    </location>
</feature>
<feature type="transmembrane region" description="Helical" evidence="1">
    <location>
        <begin position="326"/>
        <end position="343"/>
    </location>
</feature>
<keyword evidence="1" id="KW-1133">Transmembrane helix</keyword>
<accession>A0A1F7G8Y0</accession>
<feature type="transmembrane region" description="Helical" evidence="1">
    <location>
        <begin position="363"/>
        <end position="391"/>
    </location>
</feature>
<feature type="transmembrane region" description="Helical" evidence="1">
    <location>
        <begin position="423"/>
        <end position="443"/>
    </location>
</feature>
<gene>
    <name evidence="2" type="ORF">A2774_03385</name>
</gene>
<protein>
    <submittedName>
        <fullName evidence="2">Uncharacterized protein</fullName>
    </submittedName>
</protein>
<dbReference type="EMBL" id="MFZG01000038">
    <property type="protein sequence ID" value="OGK15349.1"/>
    <property type="molecule type" value="Genomic_DNA"/>
</dbReference>
<feature type="transmembrane region" description="Helical" evidence="1">
    <location>
        <begin position="511"/>
        <end position="528"/>
    </location>
</feature>